<dbReference type="EMBL" id="JAVFKD010000001">
    <property type="protein sequence ID" value="KAK5999071.1"/>
    <property type="molecule type" value="Genomic_DNA"/>
</dbReference>
<keyword evidence="8 10" id="KW-0503">Monooxygenase</keyword>
<dbReference type="InterPro" id="IPR036396">
    <property type="entry name" value="Cyt_P450_sf"/>
</dbReference>
<evidence type="ECO:0000256" key="9">
    <source>
        <dbReference type="SAM" id="Phobius"/>
    </source>
</evidence>
<dbReference type="PANTHER" id="PTHR46206">
    <property type="entry name" value="CYTOCHROME P450"/>
    <property type="match status" value="1"/>
</dbReference>
<dbReference type="GO" id="GO:0004497">
    <property type="term" value="F:monooxygenase activity"/>
    <property type="evidence" value="ECO:0007669"/>
    <property type="project" value="UniProtKB-KW"/>
</dbReference>
<comment type="caution">
    <text evidence="10">The sequence shown here is derived from an EMBL/GenBank/DDBJ whole genome shotgun (WGS) entry which is preliminary data.</text>
</comment>
<evidence type="ECO:0000256" key="1">
    <source>
        <dbReference type="ARBA" id="ARBA00001971"/>
    </source>
</evidence>
<evidence type="ECO:0000256" key="4">
    <source>
        <dbReference type="ARBA" id="ARBA00022617"/>
    </source>
</evidence>
<dbReference type="Proteomes" id="UP001338125">
    <property type="component" value="Unassembled WGS sequence"/>
</dbReference>
<dbReference type="PRINTS" id="PR00465">
    <property type="entry name" value="EP450IV"/>
</dbReference>
<dbReference type="InterPro" id="IPR002403">
    <property type="entry name" value="Cyt_P450_E_grp-IV"/>
</dbReference>
<comment type="similarity">
    <text evidence="3">Belongs to the cytochrome P450 family.</text>
</comment>
<proteinExistence type="inferred from homology"/>
<evidence type="ECO:0000256" key="2">
    <source>
        <dbReference type="ARBA" id="ARBA00004167"/>
    </source>
</evidence>
<keyword evidence="6" id="KW-0560">Oxidoreductase</keyword>
<comment type="cofactor">
    <cofactor evidence="1">
        <name>heme</name>
        <dbReference type="ChEBI" id="CHEBI:30413"/>
    </cofactor>
</comment>
<evidence type="ECO:0000256" key="6">
    <source>
        <dbReference type="ARBA" id="ARBA00023002"/>
    </source>
</evidence>
<keyword evidence="9" id="KW-0472">Membrane</keyword>
<protein>
    <submittedName>
        <fullName evidence="10">Cytochrome P450 monooxygenase</fullName>
    </submittedName>
</protein>
<feature type="transmembrane region" description="Helical" evidence="9">
    <location>
        <begin position="25"/>
        <end position="47"/>
    </location>
</feature>
<gene>
    <name evidence="10" type="ORF">PT974_01459</name>
</gene>
<organism evidence="10 11">
    <name type="scientific">Cladobotryum mycophilum</name>
    <dbReference type="NCBI Taxonomy" id="491253"/>
    <lineage>
        <taxon>Eukaryota</taxon>
        <taxon>Fungi</taxon>
        <taxon>Dikarya</taxon>
        <taxon>Ascomycota</taxon>
        <taxon>Pezizomycotina</taxon>
        <taxon>Sordariomycetes</taxon>
        <taxon>Hypocreomycetidae</taxon>
        <taxon>Hypocreales</taxon>
        <taxon>Hypocreaceae</taxon>
        <taxon>Cladobotryum</taxon>
    </lineage>
</organism>
<keyword evidence="4" id="KW-0349">Heme</keyword>
<dbReference type="InterPro" id="IPR001128">
    <property type="entry name" value="Cyt_P450"/>
</dbReference>
<keyword evidence="9" id="KW-1133">Transmembrane helix</keyword>
<keyword evidence="11" id="KW-1185">Reference proteome</keyword>
<evidence type="ECO:0000256" key="3">
    <source>
        <dbReference type="ARBA" id="ARBA00010617"/>
    </source>
</evidence>
<evidence type="ECO:0000256" key="7">
    <source>
        <dbReference type="ARBA" id="ARBA00023004"/>
    </source>
</evidence>
<accession>A0ABR0T3Q8</accession>
<evidence type="ECO:0000313" key="11">
    <source>
        <dbReference type="Proteomes" id="UP001338125"/>
    </source>
</evidence>
<reference evidence="10 11" key="1">
    <citation type="submission" date="2024-01" db="EMBL/GenBank/DDBJ databases">
        <title>Complete genome of Cladobotryum mycophilum ATHUM6906.</title>
        <authorList>
            <person name="Christinaki A.C."/>
            <person name="Myridakis A.I."/>
            <person name="Kouvelis V.N."/>
        </authorList>
    </citation>
    <scope>NUCLEOTIDE SEQUENCE [LARGE SCALE GENOMIC DNA]</scope>
    <source>
        <strain evidence="10 11">ATHUM6906</strain>
    </source>
</reference>
<name>A0ABR0T3Q8_9HYPO</name>
<dbReference type="SUPFAM" id="SSF48264">
    <property type="entry name" value="Cytochrome P450"/>
    <property type="match status" value="1"/>
</dbReference>
<dbReference type="Pfam" id="PF00067">
    <property type="entry name" value="p450"/>
    <property type="match status" value="1"/>
</dbReference>
<comment type="subcellular location">
    <subcellularLocation>
        <location evidence="2">Membrane</location>
        <topology evidence="2">Single-pass membrane protein</topology>
    </subcellularLocation>
</comment>
<evidence type="ECO:0000256" key="5">
    <source>
        <dbReference type="ARBA" id="ARBA00022723"/>
    </source>
</evidence>
<dbReference type="CDD" id="cd11041">
    <property type="entry name" value="CYP503A1-like"/>
    <property type="match status" value="1"/>
</dbReference>
<keyword evidence="5" id="KW-0479">Metal-binding</keyword>
<evidence type="ECO:0000256" key="8">
    <source>
        <dbReference type="ARBA" id="ARBA00023033"/>
    </source>
</evidence>
<keyword evidence="7" id="KW-0408">Iron</keyword>
<dbReference type="Gene3D" id="1.10.630.10">
    <property type="entry name" value="Cytochrome P450"/>
    <property type="match status" value="1"/>
</dbReference>
<dbReference type="PANTHER" id="PTHR46206:SF6">
    <property type="entry name" value="CYTOCHROME P450 MONOOXYGENASE AN1598-RELATED"/>
    <property type="match status" value="1"/>
</dbReference>
<evidence type="ECO:0000313" key="10">
    <source>
        <dbReference type="EMBL" id="KAK5999071.1"/>
    </source>
</evidence>
<keyword evidence="9" id="KW-0812">Transmembrane</keyword>
<sequence>MDNSSLASDVLMDHRGPSTISVQDIWGSLYLIIPALFVVYCTVDTFFTRRLIQAQKHFPVGSWLATAPKFVLNLIFAGQGTQVLQKAYKKYEESGFQLIRNNGRIVVLPLNLLEELASLPEKVANPQAALEHDLLGRYTGLNLILENRLHHSIVQRKLTPRLPLLLPRMEKATADSFAQFFPNSEEWTEFQPYQVLGRISARVAADAIVGPALSNNSEWLDIAFNYTENREPLPKTTFLEDHIDLELICRSVFRTIVVLRTLPEWTHPLVYPVLPSYWACQKYLKMAKTLLGPRIEEKIANSDSGTWVPKDDNTDDTNVLSWLSHMAKGRDRSSDTISHVLVLVALASVHTTLLRMVNVLYDVTAAGPSLLEGLLDEIASVSRNGWNTGSYDELHQLDSVMRESQRMSPPTTLGLKRLFREPYTFQDGTFVPAGTYVCLPIHAIENDADHNPRPEAFDGLRSFHAREEREQAGDMDKLAAKEFLFSSPTRTALNFGYGKSACPGRFFASCVIKMVAVKMFTEYEFKFLPGTERPSNLMVHEFLFTWPWQKILVRRKQQKCPF</sequence>